<dbReference type="EMBL" id="JARJLG010000131">
    <property type="protein sequence ID" value="KAJ7739698.1"/>
    <property type="molecule type" value="Genomic_DNA"/>
</dbReference>
<reference evidence="2" key="1">
    <citation type="submission" date="2023-03" db="EMBL/GenBank/DDBJ databases">
        <title>Massive genome expansion in bonnet fungi (Mycena s.s.) driven by repeated elements and novel gene families across ecological guilds.</title>
        <authorList>
            <consortium name="Lawrence Berkeley National Laboratory"/>
            <person name="Harder C.B."/>
            <person name="Miyauchi S."/>
            <person name="Viragh M."/>
            <person name="Kuo A."/>
            <person name="Thoen E."/>
            <person name="Andreopoulos B."/>
            <person name="Lu D."/>
            <person name="Skrede I."/>
            <person name="Drula E."/>
            <person name="Henrissat B."/>
            <person name="Morin E."/>
            <person name="Kohler A."/>
            <person name="Barry K."/>
            <person name="LaButti K."/>
            <person name="Morin E."/>
            <person name="Salamov A."/>
            <person name="Lipzen A."/>
            <person name="Mereny Z."/>
            <person name="Hegedus B."/>
            <person name="Baldrian P."/>
            <person name="Stursova M."/>
            <person name="Weitz H."/>
            <person name="Taylor A."/>
            <person name="Grigoriev I.V."/>
            <person name="Nagy L.G."/>
            <person name="Martin F."/>
            <person name="Kauserud H."/>
        </authorList>
    </citation>
    <scope>NUCLEOTIDE SEQUENCE</scope>
    <source>
        <strain evidence="2">CBHHK188m</strain>
    </source>
</reference>
<accession>A0AAD7IDY6</accession>
<feature type="region of interest" description="Disordered" evidence="1">
    <location>
        <begin position="1"/>
        <end position="62"/>
    </location>
</feature>
<gene>
    <name evidence="2" type="ORF">DFH07DRAFT_965681</name>
</gene>
<feature type="region of interest" description="Disordered" evidence="1">
    <location>
        <begin position="475"/>
        <end position="504"/>
    </location>
</feature>
<comment type="caution">
    <text evidence="2">The sequence shown here is derived from an EMBL/GenBank/DDBJ whole genome shotgun (WGS) entry which is preliminary data.</text>
</comment>
<keyword evidence="3" id="KW-1185">Reference proteome</keyword>
<proteinExistence type="predicted"/>
<evidence type="ECO:0008006" key="4">
    <source>
        <dbReference type="Google" id="ProtNLM"/>
    </source>
</evidence>
<protein>
    <recommendedName>
        <fullName evidence="4">Protein kinase domain-containing protein</fullName>
    </recommendedName>
</protein>
<organism evidence="2 3">
    <name type="scientific">Mycena maculata</name>
    <dbReference type="NCBI Taxonomy" id="230809"/>
    <lineage>
        <taxon>Eukaryota</taxon>
        <taxon>Fungi</taxon>
        <taxon>Dikarya</taxon>
        <taxon>Basidiomycota</taxon>
        <taxon>Agaricomycotina</taxon>
        <taxon>Agaricomycetes</taxon>
        <taxon>Agaricomycetidae</taxon>
        <taxon>Agaricales</taxon>
        <taxon>Marasmiineae</taxon>
        <taxon>Mycenaceae</taxon>
        <taxon>Mycena</taxon>
    </lineage>
</organism>
<evidence type="ECO:0000313" key="3">
    <source>
        <dbReference type="Proteomes" id="UP001215280"/>
    </source>
</evidence>
<dbReference type="Proteomes" id="UP001215280">
    <property type="component" value="Unassembled WGS sequence"/>
</dbReference>
<sequence length="731" mass="82200">MRRGFLNKTRDGKARAADIHPHVQNAETERPERDETDAPGPKVKQVQEPPLNPHRPPQWLLDERSKDKETRFIFRHWTRDPNGPAIHYKDDVPGKMTPNGIRYWGATLYDFYYWHRFPDIPAFLSMSSGSRLAATMRAAGELTAAAPEIRWADNEAHPQQLVLPSEIARDVQPWEDHVAMPGRSRFVRGEEHAHAAEVPLPEPSPDAHYDITKIAPENYPGPWPLIPFSAHALPKLETLIPYTLLPQTLVVHDPWKLLTMPRELDADASTDWTDMPDITYTYELAPLTAAGLRKSDHQHEVFNGRIDNNNMIVMSDPNEDGTCAPWLEIKVPPYPHKTVTPAAHLYLSPSNKAGEGNHSVVYHAEWELPRSLLVPDVLCHACIDEEVAKMRASGELDQVIADALVRTGKKPDACGHIKTEQAVEPEIVVDVSQRTQKGTKSADATISPDIRVVQPSMVHRTRAYKGPIVDIDTKVPWQTPSRGDNCKHIGMRPPFRRRPGMEQRPPTALVRVCAKLSHPHDAHLEREAKVYQALPSHLSEHWSGYNLIRPSREPVPVGAVVPQFYGYYVPSESARIETKGAYLSAVMLLENCGVPLDPAVLSPDEKKECWSLLYRLHHAGWTHESVAERNIMMQPGPMTSPQGWIRGTTMAQAKATSFRVIDFGRSRYCGEEDGTGAAKKKEGAEKGDDAEDVYQELRAEGNESDLNERVRRENNQVDELFGQGMFHGRGH</sequence>
<feature type="compositionally biased region" description="Basic and acidic residues" evidence="1">
    <location>
        <begin position="8"/>
        <end position="33"/>
    </location>
</feature>
<name>A0AAD7IDY6_9AGAR</name>
<dbReference type="AlphaFoldDB" id="A0AAD7IDY6"/>
<evidence type="ECO:0000313" key="2">
    <source>
        <dbReference type="EMBL" id="KAJ7739698.1"/>
    </source>
</evidence>
<evidence type="ECO:0000256" key="1">
    <source>
        <dbReference type="SAM" id="MobiDB-lite"/>
    </source>
</evidence>